<dbReference type="OrthoDB" id="2393817at2759"/>
<dbReference type="EMBL" id="QKYT01000538">
    <property type="protein sequence ID" value="RIA83842.1"/>
    <property type="molecule type" value="Genomic_DNA"/>
</dbReference>
<dbReference type="AlphaFoldDB" id="A0A397SE85"/>
<feature type="coiled-coil region" evidence="1">
    <location>
        <begin position="106"/>
        <end position="223"/>
    </location>
</feature>
<evidence type="ECO:0000313" key="2">
    <source>
        <dbReference type="EMBL" id="RIA83842.1"/>
    </source>
</evidence>
<proteinExistence type="predicted"/>
<dbReference type="Proteomes" id="UP000265703">
    <property type="component" value="Unassembled WGS sequence"/>
</dbReference>
<comment type="caution">
    <text evidence="2">The sequence shown here is derived from an EMBL/GenBank/DDBJ whole genome shotgun (WGS) entry which is preliminary data.</text>
</comment>
<evidence type="ECO:0000313" key="3">
    <source>
        <dbReference type="Proteomes" id="UP000265703"/>
    </source>
</evidence>
<sequence length="301" mass="35667">MSDLLLPCFHSHYTNQLNHLPRSIINDIWRRLTTRKYPLTVEEASGIHPEVEELLNREVNNYGKKKDRQRLKTAAIATQDGVDTLNRLYNFEQTLSEREKLLQQREQEYEKKIGQIRLEVQETESKRFHDEHEKYVDDMRKLKKKLEEHYNNKMQNISSHESDMQNFLDEKEKKIQQLTNSITLSKKDSSDIKKALSSAGKSIDKLEDKIRLLEDIILVKDNKIISLHDRLFSIVPTLTVDPTIEPKSYSSSYDKDLWNNRYSDAEIDLEIRKKYTFRIRETGYKCFPTRSLIDFNDQIAN</sequence>
<keyword evidence="1" id="KW-0175">Coiled coil</keyword>
<reference evidence="2 3" key="1">
    <citation type="submission" date="2018-06" db="EMBL/GenBank/DDBJ databases">
        <title>Comparative genomics reveals the genomic features of Rhizophagus irregularis, R. cerebriforme, R. diaphanum and Gigaspora rosea, and their symbiotic lifestyle signature.</title>
        <authorList>
            <person name="Morin E."/>
            <person name="San Clemente H."/>
            <person name="Chen E.C.H."/>
            <person name="De La Providencia I."/>
            <person name="Hainaut M."/>
            <person name="Kuo A."/>
            <person name="Kohler A."/>
            <person name="Murat C."/>
            <person name="Tang N."/>
            <person name="Roy S."/>
            <person name="Loubradou J."/>
            <person name="Henrissat B."/>
            <person name="Grigoriev I.V."/>
            <person name="Corradi N."/>
            <person name="Roux C."/>
            <person name="Martin F.M."/>
        </authorList>
    </citation>
    <scope>NUCLEOTIDE SEQUENCE [LARGE SCALE GENOMIC DNA]</scope>
    <source>
        <strain evidence="2 3">DAOM 227022</strain>
    </source>
</reference>
<keyword evidence="3" id="KW-1185">Reference proteome</keyword>
<protein>
    <submittedName>
        <fullName evidence="2">Uncharacterized protein</fullName>
    </submittedName>
</protein>
<organism evidence="2 3">
    <name type="scientific">Glomus cerebriforme</name>
    <dbReference type="NCBI Taxonomy" id="658196"/>
    <lineage>
        <taxon>Eukaryota</taxon>
        <taxon>Fungi</taxon>
        <taxon>Fungi incertae sedis</taxon>
        <taxon>Mucoromycota</taxon>
        <taxon>Glomeromycotina</taxon>
        <taxon>Glomeromycetes</taxon>
        <taxon>Glomerales</taxon>
        <taxon>Glomeraceae</taxon>
        <taxon>Glomus</taxon>
    </lineage>
</organism>
<evidence type="ECO:0000256" key="1">
    <source>
        <dbReference type="SAM" id="Coils"/>
    </source>
</evidence>
<accession>A0A397SE85</accession>
<gene>
    <name evidence="2" type="ORF">C1645_833167</name>
</gene>
<name>A0A397SE85_9GLOM</name>